<keyword evidence="2" id="KW-0472">Membrane</keyword>
<evidence type="ECO:0000313" key="6">
    <source>
        <dbReference type="Proteomes" id="UP000006755"/>
    </source>
</evidence>
<evidence type="ECO:0000259" key="3">
    <source>
        <dbReference type="Pfam" id="PF12256"/>
    </source>
</evidence>
<gene>
    <name evidence="5" type="ORF">B3C1_14263</name>
</gene>
<feature type="transmembrane region" description="Helical" evidence="2">
    <location>
        <begin position="1260"/>
        <end position="1279"/>
    </location>
</feature>
<name>K2J5F2_9GAMM</name>
<dbReference type="InterPro" id="IPR050708">
    <property type="entry name" value="T6SS_VgrG/RHS"/>
</dbReference>
<reference evidence="5 6" key="1">
    <citation type="journal article" date="2012" name="J. Bacteriol.">
        <title>Genome Sequence of Gallaecimonas xiamenensis Type Strain 3-C-1.</title>
        <authorList>
            <person name="Lai Q."/>
            <person name="Wang L."/>
            <person name="Wang W."/>
            <person name="Shao Z."/>
        </authorList>
    </citation>
    <scope>NUCLEOTIDE SEQUENCE [LARGE SCALE GENOMIC DNA]</scope>
    <source>
        <strain evidence="5 6">3-C-1</strain>
    </source>
</reference>
<dbReference type="PANTHER" id="PTHR32305">
    <property type="match status" value="1"/>
</dbReference>
<evidence type="ECO:0000313" key="5">
    <source>
        <dbReference type="EMBL" id="EKE70273.1"/>
    </source>
</evidence>
<comment type="caution">
    <text evidence="5">The sequence shown here is derived from an EMBL/GenBank/DDBJ whole genome shotgun (WGS) entry which is preliminary data.</text>
</comment>
<proteinExistence type="predicted"/>
<dbReference type="NCBIfam" id="TIGR03696">
    <property type="entry name" value="Rhs_assc_core"/>
    <property type="match status" value="1"/>
</dbReference>
<dbReference type="eggNOG" id="COG3209">
    <property type="taxonomic scope" value="Bacteria"/>
</dbReference>
<protein>
    <submittedName>
        <fullName evidence="5">Rhs family protein-like protein</fullName>
    </submittedName>
</protein>
<evidence type="ECO:0000256" key="1">
    <source>
        <dbReference type="ARBA" id="ARBA00022737"/>
    </source>
</evidence>
<dbReference type="InterPro" id="IPR056823">
    <property type="entry name" value="TEN-like_YD-shell"/>
</dbReference>
<keyword evidence="2" id="KW-0812">Transmembrane</keyword>
<dbReference type="PANTHER" id="PTHR32305:SF15">
    <property type="entry name" value="PROTEIN RHSA-RELATED"/>
    <property type="match status" value="1"/>
</dbReference>
<accession>K2J5F2</accession>
<keyword evidence="6" id="KW-1185">Reference proteome</keyword>
<dbReference type="EMBL" id="AMRI01000021">
    <property type="protein sequence ID" value="EKE70273.1"/>
    <property type="molecule type" value="Genomic_DNA"/>
</dbReference>
<organism evidence="5 6">
    <name type="scientific">Gallaecimonas xiamenensis 3-C-1</name>
    <dbReference type="NCBI Taxonomy" id="745411"/>
    <lineage>
        <taxon>Bacteria</taxon>
        <taxon>Pseudomonadati</taxon>
        <taxon>Pseudomonadota</taxon>
        <taxon>Gammaproteobacteria</taxon>
        <taxon>Enterobacterales</taxon>
        <taxon>Gallaecimonadaceae</taxon>
        <taxon>Gallaecimonas</taxon>
    </lineage>
</organism>
<evidence type="ECO:0000259" key="4">
    <source>
        <dbReference type="Pfam" id="PF25023"/>
    </source>
</evidence>
<dbReference type="Pfam" id="PF25023">
    <property type="entry name" value="TEN_YD-shell"/>
    <property type="match status" value="1"/>
</dbReference>
<dbReference type="InterPro" id="IPR022045">
    <property type="entry name" value="TcdB_toxin_mid/N"/>
</dbReference>
<dbReference type="Gene3D" id="2.180.10.10">
    <property type="entry name" value="RHS repeat-associated core"/>
    <property type="match status" value="1"/>
</dbReference>
<keyword evidence="2" id="KW-1133">Transmembrane helix</keyword>
<dbReference type="Proteomes" id="UP000006755">
    <property type="component" value="Unassembled WGS sequence"/>
</dbReference>
<dbReference type="InterPro" id="IPR022385">
    <property type="entry name" value="Rhs_assc_core"/>
</dbReference>
<sequence length="1595" mass="171491">MNLKLDDYLQFADADNDGLVDAVHVYSGSLSINYNSRQGQQSDVITGFNTGTRALGTQTHVTYSTLNDATVYTATDSNNATADGVTRRLGRAPMAVVKQVDSDTPSGETVSVGYQYAGALLHTQGRGFLGFEALSATDLQRHVSTTTYYHQRFPLTGMPKSTGRRLSDGTLLSESYTYYPQSLVAPLPTDHAGFQSKLNTYVQNVSGPNGYVVYPYYTRDVNYELDGSGKSTTEQITHQDFYGNLLYSASAVYDSSLSGTFYKETFNDYSDSRFGRLSCTAAVDTRPGGRPLGASNSCGAMASGADAAGKHITKVSHFTYNSDLMLKSEQVDGLYSKTYDYDGYGHVIKAVTQSLVPGEEAISRTEQAVYSKRGLVDHKTTFGTDRNGVQTPAMTSRSEYNGTSAAAVSGRITQVTSISPNNVRQSSFVDAWGRQVQTQSAYGKSQYVTYGSCGSCPAGAVYVERRYGDGAPQQYRYFNKFGLVVQEAGQRLNGKYAVVQTFYDKFARAWKVTEPFEESSPQGVNASAPFNTVEYDLLDRPIVQTGPRGGVSRMGYSLRQVVQTNALGHKVLSKTNANGETVQTIDDAGQVVSKTVSIDNDGVVTSTRVQALFGKDSSARTVEVSRSHINVQGQADWSADLSKGASASRYDGLGNMVAAWDLKAGVGANLDTQVVVAQSALAGQPGVGIDDRLWIAYDGLGRKLAQKSSGNGETVTQCWVYDRAANGLGKVASSWQARQAGNDLTATINCTAAGSSEWVESYQYNRYGQPVLTSTTIDGTVYSAGQSYDSYGRPYRQSFPGEAKLGAEYVYNNLGFLVERYELAEANATGTAVEGSRGPLIDRVTMQDARGNIKRKELGNGLVNYRAFDNTSGFIAGLYVQNSSNTILLSEAFTFDLVGNLTNRNWENNALLFGGSWDKRNETFKYDNLNRLTESLTESLAVQSGGTLSALTQVETYRYDGAGNFLEKGAIKDYAYKAANPYQMVHANGRDYSYDNNGNVTSDGVRQFHYNMADRVTKITKGNSVTEYRYGPGQVRFARTDTRVVDGKTVVIKTLSLGSMERVTETEGGVVKNDKERYDLGDAIVTRHLVAEGKANSNTERHYLHKDHQGSVIAISDSQGKITEQRLYDAWGKVAMTVTSQSANPLLWFTQVVTNRGYTGHEMLPDMDLIHMNGRIYDSTLGRFMQADPFVQAPGNLQNYNRYSYVMNNPMTLTDPSGFFFSGLKKFVKKYWRVIAAAVITYFTAGAASGWVAGWAATGTAANAIAAGAIAGAVGGYVATGSLRGALTGAITGAAFAAAGSYFQNVGQAQSNYNAFADPDFQLNINSAGLTSSQVAGKIAANAMVGGVSSAMNGGKFGDGFLSAGVTQAAGPLLDGIDSSNAGMSLKRVTAAAVVGGTTSALTGGKFANGAVTAGFVYAMREAASKIHPQPKPNITGSDKVAFVGGAADNTFGAHAVKGKYEDYIDLHGEDSARYFEWTDADKLSTYVADNHGRVTIVAHSYGADEVGHLVAGGMQVYKLVTVDPVGWTRPNMQAIANNAVIWNNYYSTGSMWSSMNNVISTVGGAWNSLPSGYATSNTPSGLEHVAICYIYCRP</sequence>
<dbReference type="STRING" id="745411.B3C1_14263"/>
<feature type="transmembrane region" description="Helical" evidence="2">
    <location>
        <begin position="1231"/>
        <end position="1254"/>
    </location>
</feature>
<dbReference type="PATRIC" id="fig|745411.4.peg.2807"/>
<evidence type="ECO:0000256" key="2">
    <source>
        <dbReference type="SAM" id="Phobius"/>
    </source>
</evidence>
<keyword evidence="1" id="KW-0677">Repeat</keyword>
<feature type="domain" description="Teneurin-like YD-shell" evidence="4">
    <location>
        <begin position="1097"/>
        <end position="1211"/>
    </location>
</feature>
<dbReference type="Pfam" id="PF12256">
    <property type="entry name" value="TcdB_toxin_midN"/>
    <property type="match status" value="1"/>
</dbReference>
<feature type="domain" description="Insecticide toxin TcdB middle/N-terminal" evidence="3">
    <location>
        <begin position="9"/>
        <end position="156"/>
    </location>
</feature>